<dbReference type="Proteomes" id="UP000006727">
    <property type="component" value="Chromosome 18"/>
</dbReference>
<dbReference type="Gramene" id="Pp3c18_9000V3.1">
    <property type="protein sequence ID" value="PAC:32981959.CDS.1"/>
    <property type="gene ID" value="Pp3c18_9000"/>
</dbReference>
<protein>
    <submittedName>
        <fullName evidence="1 2">Uncharacterized protein</fullName>
    </submittedName>
</protein>
<accession>A0A2K1J0G5</accession>
<evidence type="ECO:0000313" key="3">
    <source>
        <dbReference type="Proteomes" id="UP000006727"/>
    </source>
</evidence>
<keyword evidence="3" id="KW-1185">Reference proteome</keyword>
<proteinExistence type="predicted"/>
<dbReference type="EMBL" id="ABEU02000018">
    <property type="protein sequence ID" value="PNR35009.1"/>
    <property type="molecule type" value="Genomic_DNA"/>
</dbReference>
<dbReference type="EnsemblPlants" id="Pp3c18_9000V3.2">
    <property type="protein sequence ID" value="PAC:32981960.CDS.1"/>
    <property type="gene ID" value="Pp3c18_9000"/>
</dbReference>
<name>A0A2K1J0G5_PHYPA</name>
<dbReference type="EnsemblPlants" id="Pp3c18_9000V3.1">
    <property type="protein sequence ID" value="PAC:32981959.CDS.1"/>
    <property type="gene ID" value="Pp3c18_9000"/>
</dbReference>
<dbReference type="InParanoid" id="A0A2K1J0G5"/>
<reference evidence="2" key="3">
    <citation type="submission" date="2020-12" db="UniProtKB">
        <authorList>
            <consortium name="EnsemblPlants"/>
        </authorList>
    </citation>
    <scope>IDENTIFICATION</scope>
</reference>
<gene>
    <name evidence="1" type="ORF">PHYPA_022908</name>
</gene>
<dbReference type="AlphaFoldDB" id="A0A2K1J0G5"/>
<evidence type="ECO:0000313" key="2">
    <source>
        <dbReference type="EnsemblPlants" id="PAC:32981959.CDS.1"/>
    </source>
</evidence>
<reference evidence="1 3" key="1">
    <citation type="journal article" date="2008" name="Science">
        <title>The Physcomitrella genome reveals evolutionary insights into the conquest of land by plants.</title>
        <authorList>
            <person name="Rensing S."/>
            <person name="Lang D."/>
            <person name="Zimmer A."/>
            <person name="Terry A."/>
            <person name="Salamov A."/>
            <person name="Shapiro H."/>
            <person name="Nishiyama T."/>
            <person name="Perroud P.-F."/>
            <person name="Lindquist E."/>
            <person name="Kamisugi Y."/>
            <person name="Tanahashi T."/>
            <person name="Sakakibara K."/>
            <person name="Fujita T."/>
            <person name="Oishi K."/>
            <person name="Shin-I T."/>
            <person name="Kuroki Y."/>
            <person name="Toyoda A."/>
            <person name="Suzuki Y."/>
            <person name="Hashimoto A."/>
            <person name="Yamaguchi K."/>
            <person name="Sugano A."/>
            <person name="Kohara Y."/>
            <person name="Fujiyama A."/>
            <person name="Anterola A."/>
            <person name="Aoki S."/>
            <person name="Ashton N."/>
            <person name="Barbazuk W.B."/>
            <person name="Barker E."/>
            <person name="Bennetzen J."/>
            <person name="Bezanilla M."/>
            <person name="Blankenship R."/>
            <person name="Cho S.H."/>
            <person name="Dutcher S."/>
            <person name="Estelle M."/>
            <person name="Fawcett J.A."/>
            <person name="Gundlach H."/>
            <person name="Hanada K."/>
            <person name="Heyl A."/>
            <person name="Hicks K.A."/>
            <person name="Hugh J."/>
            <person name="Lohr M."/>
            <person name="Mayer K."/>
            <person name="Melkozernov A."/>
            <person name="Murata T."/>
            <person name="Nelson D."/>
            <person name="Pils B."/>
            <person name="Prigge M."/>
            <person name="Reiss B."/>
            <person name="Renner T."/>
            <person name="Rombauts S."/>
            <person name="Rushton P."/>
            <person name="Sanderfoot A."/>
            <person name="Schween G."/>
            <person name="Shiu S.-H."/>
            <person name="Stueber K."/>
            <person name="Theodoulou F.L."/>
            <person name="Tu H."/>
            <person name="Van de Peer Y."/>
            <person name="Verrier P.J."/>
            <person name="Waters E."/>
            <person name="Wood A."/>
            <person name="Yang L."/>
            <person name="Cove D."/>
            <person name="Cuming A."/>
            <person name="Hasebe M."/>
            <person name="Lucas S."/>
            <person name="Mishler D.B."/>
            <person name="Reski R."/>
            <person name="Grigoriev I."/>
            <person name="Quatrano R.S."/>
            <person name="Boore J.L."/>
        </authorList>
    </citation>
    <scope>NUCLEOTIDE SEQUENCE [LARGE SCALE GENOMIC DNA]</scope>
    <source>
        <strain evidence="2 3">cv. Gransden 2004</strain>
    </source>
</reference>
<evidence type="ECO:0000313" key="1">
    <source>
        <dbReference type="EMBL" id="PNR35009.1"/>
    </source>
</evidence>
<dbReference type="Gramene" id="Pp3c18_9000V3.2">
    <property type="protein sequence ID" value="PAC:32981960.CDS.1"/>
    <property type="gene ID" value="Pp3c18_9000"/>
</dbReference>
<dbReference type="PaxDb" id="3218-PP1S19_117V6.1"/>
<sequence>MFVHRNAILEDIVTLLCGFLPYGGDLDWFRLHLVVLVYELGMVALVAGNNFEALRGFCPPANVFPCERWKRIILVGETW</sequence>
<reference evidence="1 3" key="2">
    <citation type="journal article" date="2018" name="Plant J.">
        <title>The Physcomitrella patens chromosome-scale assembly reveals moss genome structure and evolution.</title>
        <authorList>
            <person name="Lang D."/>
            <person name="Ullrich K.K."/>
            <person name="Murat F."/>
            <person name="Fuchs J."/>
            <person name="Jenkins J."/>
            <person name="Haas F.B."/>
            <person name="Piednoel M."/>
            <person name="Gundlach H."/>
            <person name="Van Bel M."/>
            <person name="Meyberg R."/>
            <person name="Vives C."/>
            <person name="Morata J."/>
            <person name="Symeonidi A."/>
            <person name="Hiss M."/>
            <person name="Muchero W."/>
            <person name="Kamisugi Y."/>
            <person name="Saleh O."/>
            <person name="Blanc G."/>
            <person name="Decker E.L."/>
            <person name="van Gessel N."/>
            <person name="Grimwood J."/>
            <person name="Hayes R.D."/>
            <person name="Graham S.W."/>
            <person name="Gunter L.E."/>
            <person name="McDaniel S.F."/>
            <person name="Hoernstein S.N.W."/>
            <person name="Larsson A."/>
            <person name="Li F.W."/>
            <person name="Perroud P.F."/>
            <person name="Phillips J."/>
            <person name="Ranjan P."/>
            <person name="Rokshar D.S."/>
            <person name="Rothfels C.J."/>
            <person name="Schneider L."/>
            <person name="Shu S."/>
            <person name="Stevenson D.W."/>
            <person name="Thummler F."/>
            <person name="Tillich M."/>
            <person name="Villarreal Aguilar J.C."/>
            <person name="Widiez T."/>
            <person name="Wong G.K."/>
            <person name="Wymore A."/>
            <person name="Zhang Y."/>
            <person name="Zimmer A.D."/>
            <person name="Quatrano R.S."/>
            <person name="Mayer K.F.X."/>
            <person name="Goodstein D."/>
            <person name="Casacuberta J.M."/>
            <person name="Vandepoele K."/>
            <person name="Reski R."/>
            <person name="Cuming A.C."/>
            <person name="Tuskan G.A."/>
            <person name="Maumus F."/>
            <person name="Salse J."/>
            <person name="Schmutz J."/>
            <person name="Rensing S.A."/>
        </authorList>
    </citation>
    <scope>NUCLEOTIDE SEQUENCE [LARGE SCALE GENOMIC DNA]</scope>
    <source>
        <strain evidence="2 3">cv. Gransden 2004</strain>
    </source>
</reference>
<organism evidence="1">
    <name type="scientific">Physcomitrium patens</name>
    <name type="common">Spreading-leaved earth moss</name>
    <name type="synonym">Physcomitrella patens</name>
    <dbReference type="NCBI Taxonomy" id="3218"/>
    <lineage>
        <taxon>Eukaryota</taxon>
        <taxon>Viridiplantae</taxon>
        <taxon>Streptophyta</taxon>
        <taxon>Embryophyta</taxon>
        <taxon>Bryophyta</taxon>
        <taxon>Bryophytina</taxon>
        <taxon>Bryopsida</taxon>
        <taxon>Funariidae</taxon>
        <taxon>Funariales</taxon>
        <taxon>Funariaceae</taxon>
        <taxon>Physcomitrium</taxon>
    </lineage>
</organism>